<dbReference type="InterPro" id="IPR003749">
    <property type="entry name" value="ThiS/MoaD-like"/>
</dbReference>
<name>A0A450U619_9GAMM</name>
<evidence type="ECO:0000313" key="1">
    <source>
        <dbReference type="EMBL" id="VFJ86950.1"/>
    </source>
</evidence>
<dbReference type="EMBL" id="CAADFF010000005">
    <property type="protein sequence ID" value="VFJ86950.1"/>
    <property type="molecule type" value="Genomic_DNA"/>
</dbReference>
<dbReference type="PANTHER" id="PTHR34472">
    <property type="entry name" value="SULFUR CARRIER PROTEIN THIS"/>
    <property type="match status" value="1"/>
</dbReference>
<reference evidence="1" key="1">
    <citation type="submission" date="2019-02" db="EMBL/GenBank/DDBJ databases">
        <authorList>
            <person name="Gruber-Vodicka R. H."/>
            <person name="Seah K. B. B."/>
        </authorList>
    </citation>
    <scope>NUCLEOTIDE SEQUENCE</scope>
    <source>
        <strain evidence="1">BECK_M7</strain>
    </source>
</reference>
<protein>
    <submittedName>
        <fullName evidence="1">Sulfur carrier protein ThiS</fullName>
    </submittedName>
</protein>
<dbReference type="SUPFAM" id="SSF54285">
    <property type="entry name" value="MoaD/ThiS"/>
    <property type="match status" value="1"/>
</dbReference>
<dbReference type="InterPro" id="IPR016155">
    <property type="entry name" value="Mopterin_synth/thiamin_S_b"/>
</dbReference>
<proteinExistence type="predicted"/>
<dbReference type="NCBIfam" id="TIGR01683">
    <property type="entry name" value="thiS"/>
    <property type="match status" value="1"/>
</dbReference>
<dbReference type="CDD" id="cd00565">
    <property type="entry name" value="Ubl_ThiS"/>
    <property type="match status" value="1"/>
</dbReference>
<dbReference type="Pfam" id="PF02597">
    <property type="entry name" value="ThiS"/>
    <property type="match status" value="1"/>
</dbReference>
<dbReference type="PANTHER" id="PTHR34472:SF1">
    <property type="entry name" value="SULFUR CARRIER PROTEIN THIS"/>
    <property type="match status" value="1"/>
</dbReference>
<dbReference type="Gene3D" id="3.10.20.30">
    <property type="match status" value="1"/>
</dbReference>
<accession>A0A450U619</accession>
<dbReference type="AlphaFoldDB" id="A0A450U619"/>
<sequence>MEHSMNIILNGKDYEFTSGATVADLLEKRGIVGKRIAVEVNEEILPRSEYHQYRLRAGDRIEIVGAIGGG</sequence>
<organism evidence="1">
    <name type="scientific">Candidatus Kentrum sp. LFY</name>
    <dbReference type="NCBI Taxonomy" id="2126342"/>
    <lineage>
        <taxon>Bacteria</taxon>
        <taxon>Pseudomonadati</taxon>
        <taxon>Pseudomonadota</taxon>
        <taxon>Gammaproteobacteria</taxon>
        <taxon>Candidatus Kentrum</taxon>
    </lineage>
</organism>
<dbReference type="InterPro" id="IPR010035">
    <property type="entry name" value="Thi_S"/>
</dbReference>
<gene>
    <name evidence="1" type="ORF">BECKLFY1418B_GA0070995_100521</name>
</gene>
<dbReference type="InterPro" id="IPR012675">
    <property type="entry name" value="Beta-grasp_dom_sf"/>
</dbReference>